<feature type="domain" description="Phage-Barnase-EndoU-ColicinE5/D-RelE like nuclease 3" evidence="1">
    <location>
        <begin position="2"/>
        <end position="107"/>
    </location>
</feature>
<protein>
    <submittedName>
        <fullName evidence="2">Transposase</fullName>
    </submittedName>
</protein>
<comment type="caution">
    <text evidence="2">The sequence shown here is derived from an EMBL/GenBank/DDBJ whole genome shotgun (WGS) entry which is preliminary data.</text>
</comment>
<accession>A0A974BLY3</accession>
<dbReference type="Proteomes" id="UP000611629">
    <property type="component" value="Unassembled WGS sequence"/>
</dbReference>
<reference evidence="2" key="1">
    <citation type="submission" date="2020-07" db="EMBL/GenBank/DDBJ databases">
        <title>Genomic analysis of a strain of Sedimentibacter Hydroxybenzoicus DSM7310.</title>
        <authorList>
            <person name="Ma S."/>
        </authorList>
    </citation>
    <scope>NUCLEOTIDE SEQUENCE</scope>
    <source>
        <strain evidence="2">DSM 7310</strain>
    </source>
</reference>
<evidence type="ECO:0000259" key="1">
    <source>
        <dbReference type="Pfam" id="PF18812"/>
    </source>
</evidence>
<dbReference type="RefSeq" id="WP_179239109.1">
    <property type="nucleotide sequence ID" value="NZ_JACBNQ010000021.1"/>
</dbReference>
<sequence length="120" mass="14166">MKQVGRIHRDVLKILNIDIKVDTPIYLGESNINHMKNKHLDVYEKYKDNIEEILSEPDYIGLNNSNNSIEYVKEFNTNNEYVKIAVRISMGEKYYVRTMYLLNSKRVFNFINKGCLKSLT</sequence>
<organism evidence="2 3">
    <name type="scientific">Sedimentibacter hydroxybenzoicus DSM 7310</name>
    <dbReference type="NCBI Taxonomy" id="1123245"/>
    <lineage>
        <taxon>Bacteria</taxon>
        <taxon>Bacillati</taxon>
        <taxon>Bacillota</taxon>
        <taxon>Tissierellia</taxon>
        <taxon>Sedimentibacter</taxon>
    </lineage>
</organism>
<keyword evidence="3" id="KW-1185">Reference proteome</keyword>
<name>A0A974BLY3_SEDHY</name>
<evidence type="ECO:0000313" key="2">
    <source>
        <dbReference type="EMBL" id="NYB75403.1"/>
    </source>
</evidence>
<proteinExistence type="predicted"/>
<dbReference type="Pfam" id="PF18812">
    <property type="entry name" value="PBECR3"/>
    <property type="match status" value="1"/>
</dbReference>
<dbReference type="EMBL" id="JACBNQ010000021">
    <property type="protein sequence ID" value="NYB75403.1"/>
    <property type="molecule type" value="Genomic_DNA"/>
</dbReference>
<dbReference type="AlphaFoldDB" id="A0A974BLY3"/>
<evidence type="ECO:0000313" key="3">
    <source>
        <dbReference type="Proteomes" id="UP000611629"/>
    </source>
</evidence>
<gene>
    <name evidence="2" type="ORF">HZF24_14740</name>
</gene>
<dbReference type="InterPro" id="IPR041301">
    <property type="entry name" value="PBECR3"/>
</dbReference>